<evidence type="ECO:0000256" key="6">
    <source>
        <dbReference type="ARBA" id="ARBA00023015"/>
    </source>
</evidence>
<evidence type="ECO:0000256" key="5">
    <source>
        <dbReference type="ARBA" id="ARBA00022833"/>
    </source>
</evidence>
<dbReference type="CDD" id="cd00202">
    <property type="entry name" value="ZnF_GATA"/>
    <property type="match status" value="1"/>
</dbReference>
<feature type="region of interest" description="Disordered" evidence="12">
    <location>
        <begin position="139"/>
        <end position="198"/>
    </location>
</feature>
<gene>
    <name evidence="14" type="ORF">APHIGO_LOCUS3256</name>
</gene>
<dbReference type="PROSITE" id="PS00344">
    <property type="entry name" value="GATA_ZN_FINGER_1"/>
    <property type="match status" value="1"/>
</dbReference>
<feature type="compositionally biased region" description="Polar residues" evidence="12">
    <location>
        <begin position="574"/>
        <end position="587"/>
    </location>
</feature>
<dbReference type="InterPro" id="IPR013088">
    <property type="entry name" value="Znf_NHR/GATA"/>
</dbReference>
<feature type="compositionally biased region" description="Polar residues" evidence="12">
    <location>
        <begin position="472"/>
        <end position="493"/>
    </location>
</feature>
<evidence type="ECO:0000256" key="11">
    <source>
        <dbReference type="PROSITE-ProRule" id="PRU00094"/>
    </source>
</evidence>
<evidence type="ECO:0000256" key="3">
    <source>
        <dbReference type="ARBA" id="ARBA00022737"/>
    </source>
</evidence>
<evidence type="ECO:0000313" key="15">
    <source>
        <dbReference type="Proteomes" id="UP001154329"/>
    </source>
</evidence>
<evidence type="ECO:0000313" key="14">
    <source>
        <dbReference type="EMBL" id="CAH1715657.1"/>
    </source>
</evidence>
<keyword evidence="15" id="KW-1185">Reference proteome</keyword>
<evidence type="ECO:0000256" key="8">
    <source>
        <dbReference type="ARBA" id="ARBA00023159"/>
    </source>
</evidence>
<dbReference type="InterPro" id="IPR039355">
    <property type="entry name" value="Transcription_factor_GATA"/>
</dbReference>
<keyword evidence="4 11" id="KW-0863">Zinc-finger</keyword>
<evidence type="ECO:0000256" key="10">
    <source>
        <dbReference type="ARBA" id="ARBA00023242"/>
    </source>
</evidence>
<feature type="region of interest" description="Disordered" evidence="12">
    <location>
        <begin position="210"/>
        <end position="257"/>
    </location>
</feature>
<dbReference type="SMART" id="SM00401">
    <property type="entry name" value="ZnF_GATA"/>
    <property type="match status" value="1"/>
</dbReference>
<feature type="compositionally biased region" description="Low complexity" evidence="12">
    <location>
        <begin position="362"/>
        <end position="375"/>
    </location>
</feature>
<dbReference type="GO" id="GO:0000978">
    <property type="term" value="F:RNA polymerase II cis-regulatory region sequence-specific DNA binding"/>
    <property type="evidence" value="ECO:0007669"/>
    <property type="project" value="TreeGrafter"/>
</dbReference>
<protein>
    <recommendedName>
        <fullName evidence="13">GATA-type domain-containing protein</fullName>
    </recommendedName>
</protein>
<dbReference type="PROSITE" id="PS50114">
    <property type="entry name" value="GATA_ZN_FINGER_2"/>
    <property type="match status" value="1"/>
</dbReference>
<name>A0A9P0NFT1_APHGO</name>
<evidence type="ECO:0000256" key="1">
    <source>
        <dbReference type="ARBA" id="ARBA00004123"/>
    </source>
</evidence>
<keyword evidence="6" id="KW-0805">Transcription regulation</keyword>
<dbReference type="InterPro" id="IPR000679">
    <property type="entry name" value="Znf_GATA"/>
</dbReference>
<keyword evidence="9" id="KW-0804">Transcription</keyword>
<dbReference type="FunFam" id="3.30.50.10:FF:000001">
    <property type="entry name" value="GATA transcription factor (GATAd)"/>
    <property type="match status" value="1"/>
</dbReference>
<feature type="region of interest" description="Disordered" evidence="12">
    <location>
        <begin position="431"/>
        <end position="526"/>
    </location>
</feature>
<dbReference type="Gene3D" id="3.30.50.10">
    <property type="entry name" value="Erythroid Transcription Factor GATA-1, subunit A"/>
    <property type="match status" value="1"/>
</dbReference>
<keyword evidence="5" id="KW-0862">Zinc</keyword>
<dbReference type="PANTHER" id="PTHR10071:SF281">
    <property type="entry name" value="BOX A-BINDING FACTOR-RELATED"/>
    <property type="match status" value="1"/>
</dbReference>
<dbReference type="GO" id="GO:0045944">
    <property type="term" value="P:positive regulation of transcription by RNA polymerase II"/>
    <property type="evidence" value="ECO:0007669"/>
    <property type="project" value="TreeGrafter"/>
</dbReference>
<dbReference type="PANTHER" id="PTHR10071">
    <property type="entry name" value="TRANSCRIPTION FACTOR GATA FAMILY MEMBER"/>
    <property type="match status" value="1"/>
</dbReference>
<feature type="compositionally biased region" description="Low complexity" evidence="12">
    <location>
        <begin position="504"/>
        <end position="517"/>
    </location>
</feature>
<sequence>MPASNNNATYLRAFGLSAVVAAESSSEQLNQHQLHHHHLQHHVVVGDGRSDCVGEFDTSAEEDRAAADTIDELNSRRGDAVTTTVVATAEDASDESSSSSPAAAAAAAATTTAAAASQQQQRCDGGATDVVTAAAAAAADEENGGGSAGTPSIGYGSPAVDGAPVGRTSFGSEEEEPAAVDRLQQQPVHGTADERPTGNVYVRRDDMNYHQHHHQHQHQQHDSPPQLHASTSSTSTTTSTTGVNVNNSNSSGPSPNSRYDMLVAQTYQQAKYGTGRDLMASIFPQVLIAGGQQQLHQQQQQQQRDEDEDFYEYQQQAAYQQQQQQQQQQQHTKFEHIVLKQEPLDRVQHVYADEYFHQEHQQQLSVQLQQQQDQHCASSPGSSAGGYDEEVVVAAAAAKGELLDLHLARSDGVAGPGQQENPFAHLVASLHSDSGSASPLQGHLHDDQQQQGGCGSPTVVCQQQPHVADHSYTPSSAAADQQISQHLQSSQNHHGVYHSGGGSNVIHHNSSNISGSSMYQRSNGGGGLQYSTSLPHYFTSSPELNQQQANNIITSVAGNQMWSTVVSEDGTGGYSPSSTTKQQQSNHNGGGLPAFAQRFSTHTSSASAYTAPVGSSRSATSSYHSIATPGVTPYHLTAAAVNNGGPGDTSSLQWATAAAGYANTDGTINYAPMTINNQTGRSRPNAFSAAASLSALDEMEIFCEGRECVNCGAVSTPLWRRDGTGHYLCNACGLYYKMNGINRPLVKQPKRLWLPAQARPVLGISIRVLCIIMCPQVLQDHLEPADWKRKPREECKMHLDVKDYSAQIVKRPPRRCGAEIK</sequence>
<proteinExistence type="predicted"/>
<reference evidence="14" key="1">
    <citation type="submission" date="2022-02" db="EMBL/GenBank/DDBJ databases">
        <authorList>
            <person name="King R."/>
        </authorList>
    </citation>
    <scope>NUCLEOTIDE SEQUENCE</scope>
</reference>
<dbReference type="GO" id="GO:0000981">
    <property type="term" value="F:DNA-binding transcription factor activity, RNA polymerase II-specific"/>
    <property type="evidence" value="ECO:0007669"/>
    <property type="project" value="TreeGrafter"/>
</dbReference>
<accession>A0A9P0NFT1</accession>
<dbReference type="Pfam" id="PF00320">
    <property type="entry name" value="GATA"/>
    <property type="match status" value="1"/>
</dbReference>
<evidence type="ECO:0000256" key="4">
    <source>
        <dbReference type="ARBA" id="ARBA00022771"/>
    </source>
</evidence>
<organism evidence="14 15">
    <name type="scientific">Aphis gossypii</name>
    <name type="common">Cotton aphid</name>
    <dbReference type="NCBI Taxonomy" id="80765"/>
    <lineage>
        <taxon>Eukaryota</taxon>
        <taxon>Metazoa</taxon>
        <taxon>Ecdysozoa</taxon>
        <taxon>Arthropoda</taxon>
        <taxon>Hexapoda</taxon>
        <taxon>Insecta</taxon>
        <taxon>Pterygota</taxon>
        <taxon>Neoptera</taxon>
        <taxon>Paraneoptera</taxon>
        <taxon>Hemiptera</taxon>
        <taxon>Sternorrhyncha</taxon>
        <taxon>Aphidomorpha</taxon>
        <taxon>Aphidoidea</taxon>
        <taxon>Aphididae</taxon>
        <taxon>Aphidini</taxon>
        <taxon>Aphis</taxon>
        <taxon>Aphis</taxon>
    </lineage>
</organism>
<reference evidence="14" key="2">
    <citation type="submission" date="2022-10" db="EMBL/GenBank/DDBJ databases">
        <authorList>
            <consortium name="ENA_rothamsted_submissions"/>
            <consortium name="culmorum"/>
            <person name="King R."/>
        </authorList>
    </citation>
    <scope>NUCLEOTIDE SEQUENCE</scope>
</reference>
<dbReference type="SUPFAM" id="SSF57716">
    <property type="entry name" value="Glucocorticoid receptor-like (DNA-binding domain)"/>
    <property type="match status" value="1"/>
</dbReference>
<evidence type="ECO:0000259" key="13">
    <source>
        <dbReference type="PROSITE" id="PS50114"/>
    </source>
</evidence>
<dbReference type="GO" id="GO:0000122">
    <property type="term" value="P:negative regulation of transcription by RNA polymerase II"/>
    <property type="evidence" value="ECO:0007669"/>
    <property type="project" value="TreeGrafter"/>
</dbReference>
<dbReference type="Proteomes" id="UP001154329">
    <property type="component" value="Chromosome 1"/>
</dbReference>
<dbReference type="AlphaFoldDB" id="A0A9P0NFT1"/>
<feature type="compositionally biased region" description="Low complexity" evidence="12">
    <location>
        <begin position="230"/>
        <end position="257"/>
    </location>
</feature>
<dbReference type="EMBL" id="OU899034">
    <property type="protein sequence ID" value="CAH1715657.1"/>
    <property type="molecule type" value="Genomic_DNA"/>
</dbReference>
<feature type="region of interest" description="Disordered" evidence="12">
    <location>
        <begin position="567"/>
        <end position="594"/>
    </location>
</feature>
<keyword evidence="2" id="KW-0479">Metal-binding</keyword>
<comment type="subcellular location">
    <subcellularLocation>
        <location evidence="1">Nucleus</location>
    </subcellularLocation>
</comment>
<evidence type="ECO:0000256" key="2">
    <source>
        <dbReference type="ARBA" id="ARBA00022723"/>
    </source>
</evidence>
<keyword evidence="10" id="KW-0539">Nucleus</keyword>
<dbReference type="GO" id="GO:0008270">
    <property type="term" value="F:zinc ion binding"/>
    <property type="evidence" value="ECO:0007669"/>
    <property type="project" value="UniProtKB-KW"/>
</dbReference>
<keyword evidence="8" id="KW-0010">Activator</keyword>
<dbReference type="GO" id="GO:0045165">
    <property type="term" value="P:cell fate commitment"/>
    <property type="evidence" value="ECO:0007669"/>
    <property type="project" value="TreeGrafter"/>
</dbReference>
<dbReference type="PRINTS" id="PR00619">
    <property type="entry name" value="GATAZNFINGER"/>
</dbReference>
<evidence type="ECO:0000256" key="12">
    <source>
        <dbReference type="SAM" id="MobiDB-lite"/>
    </source>
</evidence>
<evidence type="ECO:0000256" key="7">
    <source>
        <dbReference type="ARBA" id="ARBA00023125"/>
    </source>
</evidence>
<feature type="region of interest" description="Disordered" evidence="12">
    <location>
        <begin position="362"/>
        <end position="385"/>
    </location>
</feature>
<keyword evidence="3" id="KW-0677">Repeat</keyword>
<dbReference type="GO" id="GO:0005634">
    <property type="term" value="C:nucleus"/>
    <property type="evidence" value="ECO:0007669"/>
    <property type="project" value="UniProtKB-SubCell"/>
</dbReference>
<feature type="domain" description="GATA-type" evidence="13">
    <location>
        <begin position="702"/>
        <end position="759"/>
    </location>
</feature>
<evidence type="ECO:0000256" key="9">
    <source>
        <dbReference type="ARBA" id="ARBA00023163"/>
    </source>
</evidence>
<keyword evidence="7" id="KW-0238">DNA-binding</keyword>